<proteinExistence type="predicted"/>
<evidence type="ECO:0000313" key="2">
    <source>
        <dbReference type="EMBL" id="CAK9056989.1"/>
    </source>
</evidence>
<dbReference type="EMBL" id="CAXAMM010025448">
    <property type="protein sequence ID" value="CAK9056989.1"/>
    <property type="molecule type" value="Genomic_DNA"/>
</dbReference>
<organism evidence="2 3">
    <name type="scientific">Durusdinium trenchii</name>
    <dbReference type="NCBI Taxonomy" id="1381693"/>
    <lineage>
        <taxon>Eukaryota</taxon>
        <taxon>Sar</taxon>
        <taxon>Alveolata</taxon>
        <taxon>Dinophyceae</taxon>
        <taxon>Suessiales</taxon>
        <taxon>Symbiodiniaceae</taxon>
        <taxon>Durusdinium</taxon>
    </lineage>
</organism>
<protein>
    <submittedName>
        <fullName evidence="2">Uncharacterized protein</fullName>
    </submittedName>
</protein>
<evidence type="ECO:0000313" key="3">
    <source>
        <dbReference type="Proteomes" id="UP001642464"/>
    </source>
</evidence>
<evidence type="ECO:0000256" key="1">
    <source>
        <dbReference type="SAM" id="MobiDB-lite"/>
    </source>
</evidence>
<name>A0ABP0N230_9DINO</name>
<sequence>DFWPGEDHKWATCHNQTGETRLIPYTAGLRVRKLARAICAEMGVDAPPKDQLEVPGLDTMAEDLAAFGCQVGETRRGTYQYLGAYIFDLLFTIFSVQLGDHPAGISYVPAPNECAWQWEIPAGWTHITHADKIFNVVETWALAAILLGKHHQLASTVWWCVVGQREKHQGGQPRISYKDRPRSRKPRTYDPGMLEQIHHAPIPVEGPVQETPRVEVERDSGSVGAPTGASASEPGFKSHPTVYDKAGNRPPGVEKGYWSFSDVQATKSEKGVTLFVPEGVRYRLTQRVAAEMLAGRTRRSAEQMAKGHEKFFKKKYPDQALTRENLEYFGY</sequence>
<comment type="caution">
    <text evidence="2">The sequence shown here is derived from an EMBL/GenBank/DDBJ whole genome shotgun (WGS) entry which is preliminary data.</text>
</comment>
<gene>
    <name evidence="2" type="ORF">SCF082_LOCUS30648</name>
</gene>
<feature type="non-terminal residue" evidence="2">
    <location>
        <position position="331"/>
    </location>
</feature>
<dbReference type="Proteomes" id="UP001642464">
    <property type="component" value="Unassembled WGS sequence"/>
</dbReference>
<feature type="region of interest" description="Disordered" evidence="1">
    <location>
        <begin position="170"/>
        <end position="243"/>
    </location>
</feature>
<accession>A0ABP0N230</accession>
<keyword evidence="3" id="KW-1185">Reference proteome</keyword>
<feature type="non-terminal residue" evidence="2">
    <location>
        <position position="1"/>
    </location>
</feature>
<reference evidence="2 3" key="1">
    <citation type="submission" date="2024-02" db="EMBL/GenBank/DDBJ databases">
        <authorList>
            <person name="Chen Y."/>
            <person name="Shah S."/>
            <person name="Dougan E. K."/>
            <person name="Thang M."/>
            <person name="Chan C."/>
        </authorList>
    </citation>
    <scope>NUCLEOTIDE SEQUENCE [LARGE SCALE GENOMIC DNA]</scope>
</reference>